<dbReference type="Proteomes" id="UP000789342">
    <property type="component" value="Unassembled WGS sequence"/>
</dbReference>
<name>A0A9N8ZI82_9GLOM</name>
<dbReference type="GO" id="GO:0046933">
    <property type="term" value="F:proton-transporting ATP synthase activity, rotational mechanism"/>
    <property type="evidence" value="ECO:0007669"/>
    <property type="project" value="TreeGrafter"/>
</dbReference>
<proteinExistence type="predicted"/>
<dbReference type="AlphaFoldDB" id="A0A9N8ZI82"/>
<accession>A0A9N8ZI82</accession>
<dbReference type="PANTHER" id="PTHR28207">
    <property type="entry name" value="ATP SYNTHASE SUBUNIT H, MITOCHONDRIAL"/>
    <property type="match status" value="1"/>
</dbReference>
<keyword evidence="3" id="KW-1185">Reference proteome</keyword>
<feature type="region of interest" description="Disordered" evidence="1">
    <location>
        <begin position="64"/>
        <end position="94"/>
    </location>
</feature>
<feature type="compositionally biased region" description="Basic and acidic residues" evidence="1">
    <location>
        <begin position="64"/>
        <end position="80"/>
    </location>
</feature>
<dbReference type="InterPro" id="IPR019711">
    <property type="entry name" value="ATP_synth_F0_suH"/>
</dbReference>
<protein>
    <submittedName>
        <fullName evidence="2">9191_t:CDS:1</fullName>
    </submittedName>
</protein>
<evidence type="ECO:0000313" key="2">
    <source>
        <dbReference type="EMBL" id="CAG8496750.1"/>
    </source>
</evidence>
<dbReference type="Pfam" id="PF10775">
    <property type="entry name" value="ATP_sub_h"/>
    <property type="match status" value="1"/>
</dbReference>
<comment type="caution">
    <text evidence="2">The sequence shown here is derived from an EMBL/GenBank/DDBJ whole genome shotgun (WGS) entry which is preliminary data.</text>
</comment>
<dbReference type="PANTHER" id="PTHR28207:SF1">
    <property type="entry name" value="ATP SYNTHASE SUBUNIT H, MITOCHONDRIAL"/>
    <property type="match status" value="1"/>
</dbReference>
<reference evidence="2" key="1">
    <citation type="submission" date="2021-06" db="EMBL/GenBank/DDBJ databases">
        <authorList>
            <person name="Kallberg Y."/>
            <person name="Tangrot J."/>
            <person name="Rosling A."/>
        </authorList>
    </citation>
    <scope>NUCLEOTIDE SEQUENCE</scope>
    <source>
        <strain evidence="2">CL551</strain>
    </source>
</reference>
<gene>
    <name evidence="2" type="ORF">AMORRO_LOCUS3051</name>
</gene>
<evidence type="ECO:0000313" key="3">
    <source>
        <dbReference type="Proteomes" id="UP000789342"/>
    </source>
</evidence>
<dbReference type="OrthoDB" id="274752at2759"/>
<dbReference type="EMBL" id="CAJVPV010001416">
    <property type="protein sequence ID" value="CAG8496750.1"/>
    <property type="molecule type" value="Genomic_DNA"/>
</dbReference>
<sequence>MFNARIFARAPILLRSSYTRGSPLRQNFCLAHSTIQRSFSTQLGPVMKDIIQDLYVKELKTYKPLPEKPGDEHGNVKDLRLPPPPQPPGVDEDIESELAAYDVEELPGEEEAALETLLEDQFLKEEEEVSHAHA</sequence>
<organism evidence="2 3">
    <name type="scientific">Acaulospora morrowiae</name>
    <dbReference type="NCBI Taxonomy" id="94023"/>
    <lineage>
        <taxon>Eukaryota</taxon>
        <taxon>Fungi</taxon>
        <taxon>Fungi incertae sedis</taxon>
        <taxon>Mucoromycota</taxon>
        <taxon>Glomeromycotina</taxon>
        <taxon>Glomeromycetes</taxon>
        <taxon>Diversisporales</taxon>
        <taxon>Acaulosporaceae</taxon>
        <taxon>Acaulospora</taxon>
    </lineage>
</organism>
<evidence type="ECO:0000256" key="1">
    <source>
        <dbReference type="SAM" id="MobiDB-lite"/>
    </source>
</evidence>